<feature type="domain" description="PepSY" evidence="2">
    <location>
        <begin position="142"/>
        <end position="195"/>
    </location>
</feature>
<protein>
    <recommendedName>
        <fullName evidence="2">PepSY domain-containing protein</fullName>
    </recommendedName>
</protein>
<sequence>MDRRRAAAAAATVLLLAGCGSTREEVPLPGIEQSPAGEADTPSASPGTPSPSPTADDGADADAAATGDAALTAVRTAENAVPGGRAADLDRDDDDGDYEITVVGAGGAEDVAVGSDGTQVLRQQPDDDLDDDDRAALGTATVTLADAIDAAVAQSGGVVDDVELETEDNGVVWKVKVRAGDGEREVRVDAADGTVR</sequence>
<proteinExistence type="predicted"/>
<dbReference type="PROSITE" id="PS51257">
    <property type="entry name" value="PROKAR_LIPOPROTEIN"/>
    <property type="match status" value="1"/>
</dbReference>
<dbReference type="Gene3D" id="3.30.505.20">
    <property type="match status" value="1"/>
</dbReference>
<evidence type="ECO:0000313" key="4">
    <source>
        <dbReference type="Proteomes" id="UP000314616"/>
    </source>
</evidence>
<evidence type="ECO:0000256" key="1">
    <source>
        <dbReference type="SAM" id="MobiDB-lite"/>
    </source>
</evidence>
<dbReference type="RefSeq" id="WP_139927673.1">
    <property type="nucleotide sequence ID" value="NZ_CP040915.1"/>
</dbReference>
<reference evidence="3 4" key="1">
    <citation type="submission" date="2019-05" db="EMBL/GenBank/DDBJ databases">
        <title>Georgenia *** sp. nov., and Georgenia *** sp. nov., isolated from the intestinal contents of plateau pika (Ochotona curzoniae) in the Qinghai-Tibet plateau of China.</title>
        <authorList>
            <person name="Tian Z."/>
        </authorList>
    </citation>
    <scope>NUCLEOTIDE SEQUENCE [LARGE SCALE GENOMIC DNA]</scope>
    <source>
        <strain evidence="3 4">Z443</strain>
    </source>
</reference>
<dbReference type="Pfam" id="PF03413">
    <property type="entry name" value="PepSY"/>
    <property type="match status" value="1"/>
</dbReference>
<evidence type="ECO:0000313" key="3">
    <source>
        <dbReference type="EMBL" id="QDC24229.1"/>
    </source>
</evidence>
<accession>A0A5B8C0I5</accession>
<dbReference type="KEGG" id="gyu:FE374_05960"/>
<dbReference type="InterPro" id="IPR025711">
    <property type="entry name" value="PepSY"/>
</dbReference>
<dbReference type="AlphaFoldDB" id="A0A5B8C0I5"/>
<dbReference type="EMBL" id="CP040915">
    <property type="protein sequence ID" value="QDC24229.1"/>
    <property type="molecule type" value="Genomic_DNA"/>
</dbReference>
<name>A0A5B8C0I5_9MICO</name>
<feature type="compositionally biased region" description="Low complexity" evidence="1">
    <location>
        <begin position="39"/>
        <end position="70"/>
    </location>
</feature>
<dbReference type="Gene3D" id="3.10.450.40">
    <property type="match status" value="1"/>
</dbReference>
<dbReference type="Proteomes" id="UP000314616">
    <property type="component" value="Chromosome"/>
</dbReference>
<organism evidence="3 4">
    <name type="scientific">Georgenia yuyongxinii</name>
    <dbReference type="NCBI Taxonomy" id="2589797"/>
    <lineage>
        <taxon>Bacteria</taxon>
        <taxon>Bacillati</taxon>
        <taxon>Actinomycetota</taxon>
        <taxon>Actinomycetes</taxon>
        <taxon>Micrococcales</taxon>
        <taxon>Bogoriellaceae</taxon>
        <taxon>Georgenia</taxon>
    </lineage>
</organism>
<feature type="region of interest" description="Disordered" evidence="1">
    <location>
        <begin position="18"/>
        <end position="133"/>
    </location>
</feature>
<evidence type="ECO:0000259" key="2">
    <source>
        <dbReference type="Pfam" id="PF03413"/>
    </source>
</evidence>
<gene>
    <name evidence="3" type="ORF">FE374_05960</name>
</gene>